<keyword evidence="2" id="KW-1015">Disulfide bond</keyword>
<dbReference type="EMBL" id="MU151205">
    <property type="protein sequence ID" value="KAF9447310.1"/>
    <property type="molecule type" value="Genomic_DNA"/>
</dbReference>
<organism evidence="5 6">
    <name type="scientific">Macrolepiota fuliginosa MF-IS2</name>
    <dbReference type="NCBI Taxonomy" id="1400762"/>
    <lineage>
        <taxon>Eukaryota</taxon>
        <taxon>Fungi</taxon>
        <taxon>Dikarya</taxon>
        <taxon>Basidiomycota</taxon>
        <taxon>Agaricomycotina</taxon>
        <taxon>Agaricomycetes</taxon>
        <taxon>Agaricomycetidae</taxon>
        <taxon>Agaricales</taxon>
        <taxon>Agaricineae</taxon>
        <taxon>Agaricaceae</taxon>
        <taxon>Macrolepiota</taxon>
    </lineage>
</organism>
<gene>
    <name evidence="5" type="ORF">P691DRAFT_776218</name>
</gene>
<proteinExistence type="inferred from homology"/>
<feature type="domain" description="Invertebrate defensins family profile" evidence="4">
    <location>
        <begin position="39"/>
        <end position="62"/>
    </location>
</feature>
<evidence type="ECO:0000313" key="6">
    <source>
        <dbReference type="Proteomes" id="UP000807342"/>
    </source>
</evidence>
<evidence type="ECO:0000256" key="1">
    <source>
        <dbReference type="ARBA" id="ARBA00007085"/>
    </source>
</evidence>
<evidence type="ECO:0000256" key="2">
    <source>
        <dbReference type="ARBA" id="ARBA00023157"/>
    </source>
</evidence>
<evidence type="ECO:0000256" key="3">
    <source>
        <dbReference type="SAM" id="SignalP"/>
    </source>
</evidence>
<feature type="chain" id="PRO_5040454208" description="Invertebrate defensins family profile domain-containing protein" evidence="3">
    <location>
        <begin position="20"/>
        <end position="63"/>
    </location>
</feature>
<sequence>MKSIQFLFILAALFATTIAAPSAAPDSQISCQPGSIGGACTAVCIAEGLHGGRCEDNGICICF</sequence>
<reference evidence="5" key="1">
    <citation type="submission" date="2020-11" db="EMBL/GenBank/DDBJ databases">
        <authorList>
            <consortium name="DOE Joint Genome Institute"/>
            <person name="Ahrendt S."/>
            <person name="Riley R."/>
            <person name="Andreopoulos W."/>
            <person name="Labutti K."/>
            <person name="Pangilinan J."/>
            <person name="Ruiz-Duenas F.J."/>
            <person name="Barrasa J.M."/>
            <person name="Sanchez-Garcia M."/>
            <person name="Camarero S."/>
            <person name="Miyauchi S."/>
            <person name="Serrano A."/>
            <person name="Linde D."/>
            <person name="Babiker R."/>
            <person name="Drula E."/>
            <person name="Ayuso-Fernandez I."/>
            <person name="Pacheco R."/>
            <person name="Padilla G."/>
            <person name="Ferreira P."/>
            <person name="Barriuso J."/>
            <person name="Kellner H."/>
            <person name="Castanera R."/>
            <person name="Alfaro M."/>
            <person name="Ramirez L."/>
            <person name="Pisabarro A.G."/>
            <person name="Kuo A."/>
            <person name="Tritt A."/>
            <person name="Lipzen A."/>
            <person name="He G."/>
            <person name="Yan M."/>
            <person name="Ng V."/>
            <person name="Cullen D."/>
            <person name="Martin F."/>
            <person name="Rosso M.-N."/>
            <person name="Henrissat B."/>
            <person name="Hibbett D."/>
            <person name="Martinez A.T."/>
            <person name="Grigoriev I.V."/>
        </authorList>
    </citation>
    <scope>NUCLEOTIDE SEQUENCE</scope>
    <source>
        <strain evidence="5">MF-IS2</strain>
    </source>
</reference>
<dbReference type="Gene3D" id="3.30.30.10">
    <property type="entry name" value="Knottin, scorpion toxin-like"/>
    <property type="match status" value="1"/>
</dbReference>
<comment type="similarity">
    <text evidence="1">Belongs to the invertebrate defensin family.</text>
</comment>
<dbReference type="AlphaFoldDB" id="A0A9P6C335"/>
<evidence type="ECO:0000313" key="5">
    <source>
        <dbReference type="EMBL" id="KAF9447310.1"/>
    </source>
</evidence>
<keyword evidence="3" id="KW-0732">Signal</keyword>
<dbReference type="Proteomes" id="UP000807342">
    <property type="component" value="Unassembled WGS sequence"/>
</dbReference>
<comment type="caution">
    <text evidence="5">The sequence shown here is derived from an EMBL/GenBank/DDBJ whole genome shotgun (WGS) entry which is preliminary data.</text>
</comment>
<keyword evidence="6" id="KW-1185">Reference proteome</keyword>
<protein>
    <recommendedName>
        <fullName evidence="4">Invertebrate defensins family profile domain-containing protein</fullName>
    </recommendedName>
</protein>
<dbReference type="Pfam" id="PF01097">
    <property type="entry name" value="Defensin_2"/>
    <property type="match status" value="1"/>
</dbReference>
<dbReference type="InterPro" id="IPR001542">
    <property type="entry name" value="Defensin_invertebrate/fungal"/>
</dbReference>
<dbReference type="InterPro" id="IPR036574">
    <property type="entry name" value="Scorpion_toxin-like_sf"/>
</dbReference>
<dbReference type="GO" id="GO:0006952">
    <property type="term" value="P:defense response"/>
    <property type="evidence" value="ECO:0007669"/>
    <property type="project" value="InterPro"/>
</dbReference>
<name>A0A9P6C335_9AGAR</name>
<accession>A0A9P6C335</accession>
<evidence type="ECO:0000259" key="4">
    <source>
        <dbReference type="Pfam" id="PF01097"/>
    </source>
</evidence>
<dbReference type="SUPFAM" id="SSF57095">
    <property type="entry name" value="Scorpion toxin-like"/>
    <property type="match status" value="1"/>
</dbReference>
<feature type="signal peptide" evidence="3">
    <location>
        <begin position="1"/>
        <end position="19"/>
    </location>
</feature>